<keyword evidence="1" id="KW-0004">4Fe-4S</keyword>
<dbReference type="PANTHER" id="PTHR43724:SF1">
    <property type="entry name" value="PYRUVATE SYNTHASE SUBUNIT PORD"/>
    <property type="match status" value="1"/>
</dbReference>
<feature type="domain" description="4Fe-4S ferredoxin-type" evidence="6">
    <location>
        <begin position="63"/>
        <end position="93"/>
    </location>
</feature>
<dbReference type="InterPro" id="IPR017896">
    <property type="entry name" value="4Fe4S_Fe-S-bd"/>
</dbReference>
<organism evidence="7">
    <name type="scientific">candidate division WOR-3 bacterium</name>
    <dbReference type="NCBI Taxonomy" id="2052148"/>
    <lineage>
        <taxon>Bacteria</taxon>
        <taxon>Bacteria division WOR-3</taxon>
    </lineage>
</organism>
<evidence type="ECO:0000256" key="3">
    <source>
        <dbReference type="ARBA" id="ARBA00022737"/>
    </source>
</evidence>
<dbReference type="GO" id="GO:0046872">
    <property type="term" value="F:metal ion binding"/>
    <property type="evidence" value="ECO:0007669"/>
    <property type="project" value="UniProtKB-KW"/>
</dbReference>
<dbReference type="PANTHER" id="PTHR43724">
    <property type="entry name" value="PYRUVATE SYNTHASE SUBUNIT PORD"/>
    <property type="match status" value="1"/>
</dbReference>
<evidence type="ECO:0000313" key="7">
    <source>
        <dbReference type="EMBL" id="HFK24259.1"/>
    </source>
</evidence>
<name>A0A7C3N7C7_UNCW3</name>
<keyword evidence="3" id="KW-0677">Repeat</keyword>
<evidence type="ECO:0000256" key="4">
    <source>
        <dbReference type="ARBA" id="ARBA00023004"/>
    </source>
</evidence>
<dbReference type="EMBL" id="DSTT01000005">
    <property type="protein sequence ID" value="HFK24259.1"/>
    <property type="molecule type" value="Genomic_DNA"/>
</dbReference>
<dbReference type="SUPFAM" id="SSF54862">
    <property type="entry name" value="4Fe-4S ferredoxins"/>
    <property type="match status" value="1"/>
</dbReference>
<evidence type="ECO:0000259" key="6">
    <source>
        <dbReference type="PROSITE" id="PS51379"/>
    </source>
</evidence>
<feature type="domain" description="4Fe-4S ferredoxin-type" evidence="6">
    <location>
        <begin position="34"/>
        <end position="62"/>
    </location>
</feature>
<dbReference type="Gene3D" id="3.30.70.20">
    <property type="match status" value="1"/>
</dbReference>
<keyword evidence="5" id="KW-0411">Iron-sulfur</keyword>
<dbReference type="AlphaFoldDB" id="A0A7C3N7C7"/>
<sequence>MIDLVGFLETFFQLKYIVRSERKEFLFYGKNDITFPSLEKDKCNLCKICVDICPTKSLKVDEGVLLFDISRCIGCNLCIEECPHNALVKVYSKRIILKDVNGIKENSEKIFLKRS</sequence>
<dbReference type="PROSITE" id="PS51379">
    <property type="entry name" value="4FE4S_FER_2"/>
    <property type="match status" value="2"/>
</dbReference>
<comment type="caution">
    <text evidence="7">The sequence shown here is derived from an EMBL/GenBank/DDBJ whole genome shotgun (WGS) entry which is preliminary data.</text>
</comment>
<keyword evidence="2" id="KW-0479">Metal-binding</keyword>
<reference evidence="7" key="1">
    <citation type="journal article" date="2020" name="mSystems">
        <title>Genome- and Community-Level Interaction Insights into Carbon Utilization and Element Cycling Functions of Hydrothermarchaeota in Hydrothermal Sediment.</title>
        <authorList>
            <person name="Zhou Z."/>
            <person name="Liu Y."/>
            <person name="Xu W."/>
            <person name="Pan J."/>
            <person name="Luo Z.H."/>
            <person name="Li M."/>
        </authorList>
    </citation>
    <scope>NUCLEOTIDE SEQUENCE [LARGE SCALE GENOMIC DNA]</scope>
    <source>
        <strain evidence="7">SpSt-464</strain>
    </source>
</reference>
<dbReference type="Pfam" id="PF12838">
    <property type="entry name" value="Fer4_7"/>
    <property type="match status" value="1"/>
</dbReference>
<evidence type="ECO:0000256" key="2">
    <source>
        <dbReference type="ARBA" id="ARBA00022723"/>
    </source>
</evidence>
<protein>
    <submittedName>
        <fullName evidence="7">4Fe-4S dicluster domain-containing protein</fullName>
    </submittedName>
</protein>
<gene>
    <name evidence="7" type="ORF">ENS15_06410</name>
</gene>
<proteinExistence type="predicted"/>
<dbReference type="PROSITE" id="PS00198">
    <property type="entry name" value="4FE4S_FER_1"/>
    <property type="match status" value="1"/>
</dbReference>
<evidence type="ECO:0000256" key="1">
    <source>
        <dbReference type="ARBA" id="ARBA00022485"/>
    </source>
</evidence>
<dbReference type="InterPro" id="IPR017900">
    <property type="entry name" value="4Fe4S_Fe_S_CS"/>
</dbReference>
<accession>A0A7C3N7C7</accession>
<keyword evidence="4" id="KW-0408">Iron</keyword>
<dbReference type="GO" id="GO:0051539">
    <property type="term" value="F:4 iron, 4 sulfur cluster binding"/>
    <property type="evidence" value="ECO:0007669"/>
    <property type="project" value="UniProtKB-KW"/>
</dbReference>
<evidence type="ECO:0000256" key="5">
    <source>
        <dbReference type="ARBA" id="ARBA00023014"/>
    </source>
</evidence>